<evidence type="ECO:0000313" key="3">
    <source>
        <dbReference type="Proteomes" id="UP001626550"/>
    </source>
</evidence>
<evidence type="ECO:0000313" key="2">
    <source>
        <dbReference type="EMBL" id="KAL3319509.1"/>
    </source>
</evidence>
<protein>
    <submittedName>
        <fullName evidence="2">Ubiquitin carboxyl-terminal hydrolase 24</fullName>
    </submittedName>
</protein>
<dbReference type="AlphaFoldDB" id="A0ABD2QJ22"/>
<reference evidence="2 3" key="1">
    <citation type="submission" date="2024-11" db="EMBL/GenBank/DDBJ databases">
        <title>Adaptive evolution of stress response genes in parasites aligns with host niche diversity.</title>
        <authorList>
            <person name="Hahn C."/>
            <person name="Resl P."/>
        </authorList>
    </citation>
    <scope>NUCLEOTIDE SEQUENCE [LARGE SCALE GENOMIC DNA]</scope>
    <source>
        <strain evidence="2">EGGRZ-B1_66</strain>
        <tissue evidence="2">Body</tissue>
    </source>
</reference>
<keyword evidence="2" id="KW-0378">Hydrolase</keyword>
<dbReference type="Proteomes" id="UP001626550">
    <property type="component" value="Unassembled WGS sequence"/>
</dbReference>
<dbReference type="InterPro" id="IPR038765">
    <property type="entry name" value="Papain-like_cys_pep_sf"/>
</dbReference>
<evidence type="ECO:0000256" key="1">
    <source>
        <dbReference type="SAM" id="MobiDB-lite"/>
    </source>
</evidence>
<comment type="caution">
    <text evidence="2">The sequence shown here is derived from an EMBL/GenBank/DDBJ whole genome shotgun (WGS) entry which is preliminary data.</text>
</comment>
<organism evidence="2 3">
    <name type="scientific">Cichlidogyrus casuarinus</name>
    <dbReference type="NCBI Taxonomy" id="1844966"/>
    <lineage>
        <taxon>Eukaryota</taxon>
        <taxon>Metazoa</taxon>
        <taxon>Spiralia</taxon>
        <taxon>Lophotrochozoa</taxon>
        <taxon>Platyhelminthes</taxon>
        <taxon>Monogenea</taxon>
        <taxon>Monopisthocotylea</taxon>
        <taxon>Dactylogyridea</taxon>
        <taxon>Ancyrocephalidae</taxon>
        <taxon>Cichlidogyrus</taxon>
    </lineage>
</organism>
<feature type="region of interest" description="Disordered" evidence="1">
    <location>
        <begin position="143"/>
        <end position="171"/>
    </location>
</feature>
<dbReference type="EMBL" id="JBJKFK010000130">
    <property type="protein sequence ID" value="KAL3319509.1"/>
    <property type="molecule type" value="Genomic_DNA"/>
</dbReference>
<name>A0ABD2QJ22_9PLAT</name>
<gene>
    <name evidence="2" type="primary">USP24_1</name>
    <name evidence="2" type="ORF">Ciccas_001826</name>
</gene>
<feature type="region of interest" description="Disordered" evidence="1">
    <location>
        <begin position="23"/>
        <end position="55"/>
    </location>
</feature>
<accession>A0ABD2QJ22</accession>
<sequence length="400" mass="44143">MHWCRKKETRCTISKLHNVSESEAHVLSHHAPPGFPIHDHSHSTSHGQSGSGIDKLADGCPIPSGRWFKFNDTTVEEVEFDDATLEQECFGGEFVAPADLDKDKPDKRIRQWNGYLLFYEKVSLGSCLVNDLDADKSLSELASSSPNLKRSRLHSELNPLSEQETSSLKKSGVEKSLADLLKMVNKNRSSRPFSINLSSSGMIPLDSGRPRSITSTGGSFNFGSQSQLSINDSNSNKPLVLRSPLKRSDDLSFGDHRASGNWLGMGRASFRRQDRYSTAYSLTTQAVDCPMPPKIACQISVENWAHIRDKSIFSPTYFDLIHALVEIPLCDANVAKANPGLILLATQLLSHALFNTFLALSDREKLHCVSVDLSVRLQDSRPAAMLLPNVIQAVLLSSQV</sequence>
<feature type="compositionally biased region" description="Polar residues" evidence="1">
    <location>
        <begin position="158"/>
        <end position="169"/>
    </location>
</feature>
<keyword evidence="3" id="KW-1185">Reference proteome</keyword>
<dbReference type="GO" id="GO:0016787">
    <property type="term" value="F:hydrolase activity"/>
    <property type="evidence" value="ECO:0007669"/>
    <property type="project" value="UniProtKB-KW"/>
</dbReference>
<dbReference type="SUPFAM" id="SSF54001">
    <property type="entry name" value="Cysteine proteinases"/>
    <property type="match status" value="1"/>
</dbReference>
<proteinExistence type="predicted"/>